<dbReference type="InterPro" id="IPR056823">
    <property type="entry name" value="TEN-like_YD-shell"/>
</dbReference>
<reference evidence="3 4" key="1">
    <citation type="submission" date="2020-02" db="EMBL/GenBank/DDBJ databases">
        <title>Genomic and physiological characterization of two novel Nitrospinaceae genera.</title>
        <authorList>
            <person name="Mueller A.J."/>
            <person name="Jung M.-Y."/>
            <person name="Strachan C.R."/>
            <person name="Herbold C.W."/>
            <person name="Kirkegaard R.H."/>
            <person name="Daims H."/>
        </authorList>
    </citation>
    <scope>NUCLEOTIDE SEQUENCE [LARGE SCALE GENOMIC DNA]</scope>
    <source>
        <strain evidence="3">EB</strain>
    </source>
</reference>
<gene>
    <name evidence="3" type="ORF">G3M70_10120</name>
</gene>
<dbReference type="EMBL" id="CP048685">
    <property type="protein sequence ID" value="QPJ63782.1"/>
    <property type="molecule type" value="Genomic_DNA"/>
</dbReference>
<dbReference type="PANTHER" id="PTHR32305:SF15">
    <property type="entry name" value="PROTEIN RHSA-RELATED"/>
    <property type="match status" value="1"/>
</dbReference>
<protein>
    <submittedName>
        <fullName evidence="3">RHS repeat-associated core domain-containing protein</fullName>
    </submittedName>
</protein>
<accession>A0A7T0BZI9</accession>
<feature type="domain" description="Teneurin-like YD-shell" evidence="2">
    <location>
        <begin position="3"/>
        <end position="97"/>
    </location>
</feature>
<dbReference type="InterPro" id="IPR050708">
    <property type="entry name" value="T6SS_VgrG/RHS"/>
</dbReference>
<name>A0A7T0BZI9_9BACT</name>
<proteinExistence type="predicted"/>
<sequence>MKIISDHLGSPRLVVNTTSGAIIQELSYDEWGNILSDTNSGFQPFGFAGGLYDPDTKLVRHGARDYDPAIGRWTSKDPIRLTGNDPNFYNYVVNDPINLIDPTGLITYKCTKPLDALTNKFGIGISQWAHDEVVYAYHQYSCIVNSDGVQCGGQDHEGSPVRSDGKASDDQLRFPGCQISEENNECFESCLIEEWAKPRPKYGIPFGQDCQEYDDAVNERCSLKCILKNRPGL</sequence>
<keyword evidence="1" id="KW-0677">Repeat</keyword>
<dbReference type="PANTHER" id="PTHR32305">
    <property type="match status" value="1"/>
</dbReference>
<dbReference type="KEGG" id="nli:G3M70_10120"/>
<evidence type="ECO:0000259" key="2">
    <source>
        <dbReference type="Pfam" id="PF25023"/>
    </source>
</evidence>
<dbReference type="AlphaFoldDB" id="A0A7T0BZI9"/>
<dbReference type="Proteomes" id="UP000594688">
    <property type="component" value="Chromosome"/>
</dbReference>
<evidence type="ECO:0000313" key="4">
    <source>
        <dbReference type="Proteomes" id="UP000594688"/>
    </source>
</evidence>
<evidence type="ECO:0000256" key="1">
    <source>
        <dbReference type="ARBA" id="ARBA00022737"/>
    </source>
</evidence>
<dbReference type="NCBIfam" id="TIGR03696">
    <property type="entry name" value="Rhs_assc_core"/>
    <property type="match status" value="1"/>
</dbReference>
<dbReference type="InterPro" id="IPR022385">
    <property type="entry name" value="Rhs_assc_core"/>
</dbReference>
<dbReference type="Pfam" id="PF25023">
    <property type="entry name" value="TEN_YD-shell"/>
    <property type="match status" value="1"/>
</dbReference>
<organism evidence="3 4">
    <name type="scientific">Candidatus Nitronauta litoralis</name>
    <dbReference type="NCBI Taxonomy" id="2705533"/>
    <lineage>
        <taxon>Bacteria</taxon>
        <taxon>Pseudomonadati</taxon>
        <taxon>Nitrospinota/Tectimicrobiota group</taxon>
        <taxon>Nitrospinota</taxon>
        <taxon>Nitrospinia</taxon>
        <taxon>Nitrospinales</taxon>
        <taxon>Nitrospinaceae</taxon>
        <taxon>Candidatus Nitronauta</taxon>
    </lineage>
</organism>
<dbReference type="Gene3D" id="2.180.10.10">
    <property type="entry name" value="RHS repeat-associated core"/>
    <property type="match status" value="1"/>
</dbReference>
<evidence type="ECO:0000313" key="3">
    <source>
        <dbReference type="EMBL" id="QPJ63782.1"/>
    </source>
</evidence>